<comment type="caution">
    <text evidence="2">The sequence shown here is derived from an EMBL/GenBank/DDBJ whole genome shotgun (WGS) entry which is preliminary data.</text>
</comment>
<keyword evidence="1" id="KW-1133">Transmembrane helix</keyword>
<dbReference type="AlphaFoldDB" id="A0A916SMU1"/>
<evidence type="ECO:0000313" key="2">
    <source>
        <dbReference type="EMBL" id="GGB05164.1"/>
    </source>
</evidence>
<gene>
    <name evidence="2" type="ORF">GCM10011491_36640</name>
</gene>
<evidence type="ECO:0000256" key="1">
    <source>
        <dbReference type="SAM" id="Phobius"/>
    </source>
</evidence>
<feature type="transmembrane region" description="Helical" evidence="1">
    <location>
        <begin position="183"/>
        <end position="205"/>
    </location>
</feature>
<keyword evidence="1" id="KW-0812">Transmembrane</keyword>
<reference evidence="2" key="2">
    <citation type="submission" date="2020-09" db="EMBL/GenBank/DDBJ databases">
        <authorList>
            <person name="Sun Q."/>
            <person name="Zhou Y."/>
        </authorList>
    </citation>
    <scope>NUCLEOTIDE SEQUENCE</scope>
    <source>
        <strain evidence="2">CGMCC 1.15082</strain>
    </source>
</reference>
<reference evidence="2" key="1">
    <citation type="journal article" date="2014" name="Int. J. Syst. Evol. Microbiol.">
        <title>Complete genome sequence of Corynebacterium casei LMG S-19264T (=DSM 44701T), isolated from a smear-ripened cheese.</title>
        <authorList>
            <consortium name="US DOE Joint Genome Institute (JGI-PGF)"/>
            <person name="Walter F."/>
            <person name="Albersmeier A."/>
            <person name="Kalinowski J."/>
            <person name="Ruckert C."/>
        </authorList>
    </citation>
    <scope>NUCLEOTIDE SEQUENCE</scope>
    <source>
        <strain evidence="2">CGMCC 1.15082</strain>
    </source>
</reference>
<accession>A0A916SMU1</accession>
<evidence type="ECO:0000313" key="3">
    <source>
        <dbReference type="Proteomes" id="UP000646478"/>
    </source>
</evidence>
<name>A0A916SMU1_9HYPH</name>
<dbReference type="Proteomes" id="UP000646478">
    <property type="component" value="Unassembled WGS sequence"/>
</dbReference>
<organism evidence="2 3">
    <name type="scientific">Brucella endophytica</name>
    <dbReference type="NCBI Taxonomy" id="1963359"/>
    <lineage>
        <taxon>Bacteria</taxon>
        <taxon>Pseudomonadati</taxon>
        <taxon>Pseudomonadota</taxon>
        <taxon>Alphaproteobacteria</taxon>
        <taxon>Hyphomicrobiales</taxon>
        <taxon>Brucellaceae</taxon>
        <taxon>Brucella/Ochrobactrum group</taxon>
        <taxon>Brucella</taxon>
    </lineage>
</organism>
<dbReference type="EMBL" id="BMHH01000018">
    <property type="protein sequence ID" value="GGB05164.1"/>
    <property type="molecule type" value="Genomic_DNA"/>
</dbReference>
<sequence length="213" mass="23577">MSETSDKASSPGAAVRRLSDAIRTVKIAAADRGDVVVDMKEADRIRLELLAQDLQPVFDEVPADDWQWDFALSTGLQPRLWIDATAHVMMGRDRRTYRFVRDTRVGRVVMAESTEIKPISDSVTAYIAERIVERERLMEGERVDLRAGRPVADGAAAEENPAPVSVQAAALAEPRKRSRWTGFVTGFVWFLIGALVACGLLMVVLKDRIGLVV</sequence>
<dbReference type="RefSeq" id="WP_188825638.1">
    <property type="nucleotide sequence ID" value="NZ_BMHH01000018.1"/>
</dbReference>
<keyword evidence="1" id="KW-0472">Membrane</keyword>
<proteinExistence type="predicted"/>
<protein>
    <submittedName>
        <fullName evidence="2">Uncharacterized protein</fullName>
    </submittedName>
</protein>
<keyword evidence="3" id="KW-1185">Reference proteome</keyword>